<dbReference type="RefSeq" id="WP_345973451.1">
    <property type="nucleotide sequence ID" value="NZ_CP147920.1"/>
</dbReference>
<keyword evidence="4" id="KW-1185">Reference proteome</keyword>
<dbReference type="Proteomes" id="UP001447842">
    <property type="component" value="Chromosome"/>
</dbReference>
<evidence type="ECO:0000256" key="1">
    <source>
        <dbReference type="ARBA" id="ARBA00022729"/>
    </source>
</evidence>
<evidence type="ECO:0000313" key="3">
    <source>
        <dbReference type="EMBL" id="XAU16081.1"/>
    </source>
</evidence>
<keyword evidence="1" id="KW-0732">Signal</keyword>
<proteinExistence type="predicted"/>
<dbReference type="PANTHER" id="PTHR15337">
    <property type="entry name" value="ANTERIOR GRADIENT PROTEIN-RELATED"/>
    <property type="match status" value="1"/>
</dbReference>
<protein>
    <submittedName>
        <fullName evidence="3">DUF255 domain-containing protein</fullName>
    </submittedName>
</protein>
<evidence type="ECO:0000313" key="4">
    <source>
        <dbReference type="Proteomes" id="UP001447842"/>
    </source>
</evidence>
<dbReference type="InterPro" id="IPR004879">
    <property type="entry name" value="Ssp411-like_TRX"/>
</dbReference>
<organism evidence="3 4">
    <name type="scientific">Sulfurimonas diazotrophicus</name>
    <dbReference type="NCBI Taxonomy" id="3131939"/>
    <lineage>
        <taxon>Bacteria</taxon>
        <taxon>Pseudomonadati</taxon>
        <taxon>Campylobacterota</taxon>
        <taxon>Epsilonproteobacteria</taxon>
        <taxon>Campylobacterales</taxon>
        <taxon>Sulfurimonadaceae</taxon>
        <taxon>Sulfurimonas</taxon>
    </lineage>
</organism>
<reference evidence="3 4" key="1">
    <citation type="submission" date="2024-03" db="EMBL/GenBank/DDBJ databases">
        <title>Sulfurimonas sp. HSL3-1.</title>
        <authorList>
            <person name="Wang S."/>
        </authorList>
    </citation>
    <scope>NUCLEOTIDE SEQUENCE [LARGE SCALE GENOMIC DNA]</scope>
    <source>
        <strain evidence="3 4">HSL3-1</strain>
    </source>
</reference>
<dbReference type="InterPro" id="IPR036249">
    <property type="entry name" value="Thioredoxin-like_sf"/>
</dbReference>
<sequence>MKKLLSLLMLTAVLMAGQGIQWETDYDAALAKAKTLDRPIFFVFSRHSCKWCRHLEETTFQNAEVIARLNGEFVNVVAYTDDGDFVPGALWSPGTPALWFLDSRGETMFPAIPGAVGAADFLHATDIVLEEYKARRAQRGTP</sequence>
<dbReference type="Pfam" id="PF03190">
    <property type="entry name" value="Thioredox_DsbH"/>
    <property type="match status" value="1"/>
</dbReference>
<dbReference type="Gene3D" id="3.40.30.10">
    <property type="entry name" value="Glutaredoxin"/>
    <property type="match status" value="1"/>
</dbReference>
<feature type="domain" description="Spermatogenesis-associated protein 20-like TRX" evidence="2">
    <location>
        <begin position="17"/>
        <end position="76"/>
    </location>
</feature>
<accession>A0ABZ3HCS6</accession>
<name>A0ABZ3HCS6_9BACT</name>
<dbReference type="SUPFAM" id="SSF52833">
    <property type="entry name" value="Thioredoxin-like"/>
    <property type="match status" value="1"/>
</dbReference>
<gene>
    <name evidence="3" type="ORF">WCY31_05080</name>
</gene>
<evidence type="ECO:0000259" key="2">
    <source>
        <dbReference type="Pfam" id="PF03190"/>
    </source>
</evidence>
<dbReference type="EMBL" id="CP147920">
    <property type="protein sequence ID" value="XAU16081.1"/>
    <property type="molecule type" value="Genomic_DNA"/>
</dbReference>
<dbReference type="InterPro" id="IPR051099">
    <property type="entry name" value="AGR/TXD"/>
</dbReference>
<dbReference type="PANTHER" id="PTHR15337:SF11">
    <property type="entry name" value="THIOREDOXIN DOMAIN-CONTAINING PROTEIN"/>
    <property type="match status" value="1"/>
</dbReference>